<proteinExistence type="predicted"/>
<dbReference type="AlphaFoldDB" id="A0A6A6HSW9"/>
<dbReference type="PANTHER" id="PTHR24347">
    <property type="entry name" value="SERINE/THREONINE-PROTEIN KINASE"/>
    <property type="match status" value="1"/>
</dbReference>
<dbReference type="Gene3D" id="1.10.510.10">
    <property type="entry name" value="Transferase(Phosphotransferase) domain 1"/>
    <property type="match status" value="1"/>
</dbReference>
<dbReference type="Pfam" id="PF00069">
    <property type="entry name" value="Pkinase"/>
    <property type="match status" value="1"/>
</dbReference>
<evidence type="ECO:0000259" key="1">
    <source>
        <dbReference type="PROSITE" id="PS50011"/>
    </source>
</evidence>
<keyword evidence="2" id="KW-0418">Kinase</keyword>
<gene>
    <name evidence="2" type="ORF">BU26DRAFT_544603</name>
</gene>
<dbReference type="PROSITE" id="PS50011">
    <property type="entry name" value="PROTEIN_KINASE_DOM"/>
    <property type="match status" value="1"/>
</dbReference>
<dbReference type="OrthoDB" id="10252171at2759"/>
<dbReference type="RefSeq" id="XP_033676288.1">
    <property type="nucleotide sequence ID" value="XM_033831746.1"/>
</dbReference>
<sequence length="325" mass="36567">MASTVVGKSGRVYVQGEALQRHCEDHKLSVFKAESENESFVFKRVPRPFYDLSLRLAAEFAGSRRLRMHIDCNQEEGILVYPYFRGTLLALVQEDSDLPLAQRKKILRSVHTPQSRDYYHSRPLTNQSILADVKPDNILVNWTCDKEGNKIVTDVALGDFDIAFKSEGGEPRQTPYAIGNAMWRSPEGQTGRGVTKASDVFSFGLVCIYTLGGGDFLLLNDYQELARSGIRPEQEILIRHFSYFGPAPEGLLKQINSDDWCNALKGASEVAEEAVKEQPELRFERWGKELGPNAQNMISGMTNPDPTARTTIGQVLTHRWWQEAA</sequence>
<dbReference type="GeneID" id="54585076"/>
<keyword evidence="2" id="KW-0808">Transferase</keyword>
<dbReference type="EMBL" id="ML987213">
    <property type="protein sequence ID" value="KAF2241284.1"/>
    <property type="molecule type" value="Genomic_DNA"/>
</dbReference>
<keyword evidence="3" id="KW-1185">Reference proteome</keyword>
<dbReference type="InterPro" id="IPR011009">
    <property type="entry name" value="Kinase-like_dom_sf"/>
</dbReference>
<name>A0A6A6HSW9_9PLEO</name>
<dbReference type="GO" id="GO:0005524">
    <property type="term" value="F:ATP binding"/>
    <property type="evidence" value="ECO:0007669"/>
    <property type="project" value="InterPro"/>
</dbReference>
<dbReference type="SUPFAM" id="SSF56112">
    <property type="entry name" value="Protein kinase-like (PK-like)"/>
    <property type="match status" value="1"/>
</dbReference>
<dbReference type="InterPro" id="IPR000719">
    <property type="entry name" value="Prot_kinase_dom"/>
</dbReference>
<dbReference type="Proteomes" id="UP000800094">
    <property type="component" value="Unassembled WGS sequence"/>
</dbReference>
<feature type="domain" description="Protein kinase" evidence="1">
    <location>
        <begin position="1"/>
        <end position="321"/>
    </location>
</feature>
<protein>
    <submittedName>
        <fullName evidence="2">Kinase-like protein</fullName>
    </submittedName>
</protein>
<dbReference type="SMART" id="SM00220">
    <property type="entry name" value="S_TKc"/>
    <property type="match status" value="1"/>
</dbReference>
<organism evidence="2 3">
    <name type="scientific">Trematosphaeria pertusa</name>
    <dbReference type="NCBI Taxonomy" id="390896"/>
    <lineage>
        <taxon>Eukaryota</taxon>
        <taxon>Fungi</taxon>
        <taxon>Dikarya</taxon>
        <taxon>Ascomycota</taxon>
        <taxon>Pezizomycotina</taxon>
        <taxon>Dothideomycetes</taxon>
        <taxon>Pleosporomycetidae</taxon>
        <taxon>Pleosporales</taxon>
        <taxon>Massarineae</taxon>
        <taxon>Trematosphaeriaceae</taxon>
        <taxon>Trematosphaeria</taxon>
    </lineage>
</organism>
<evidence type="ECO:0000313" key="2">
    <source>
        <dbReference type="EMBL" id="KAF2241284.1"/>
    </source>
</evidence>
<evidence type="ECO:0000313" key="3">
    <source>
        <dbReference type="Proteomes" id="UP000800094"/>
    </source>
</evidence>
<reference evidence="2" key="1">
    <citation type="journal article" date="2020" name="Stud. Mycol.">
        <title>101 Dothideomycetes genomes: a test case for predicting lifestyles and emergence of pathogens.</title>
        <authorList>
            <person name="Haridas S."/>
            <person name="Albert R."/>
            <person name="Binder M."/>
            <person name="Bloem J."/>
            <person name="Labutti K."/>
            <person name="Salamov A."/>
            <person name="Andreopoulos B."/>
            <person name="Baker S."/>
            <person name="Barry K."/>
            <person name="Bills G."/>
            <person name="Bluhm B."/>
            <person name="Cannon C."/>
            <person name="Castanera R."/>
            <person name="Culley D."/>
            <person name="Daum C."/>
            <person name="Ezra D."/>
            <person name="Gonzalez J."/>
            <person name="Henrissat B."/>
            <person name="Kuo A."/>
            <person name="Liang C."/>
            <person name="Lipzen A."/>
            <person name="Lutzoni F."/>
            <person name="Magnuson J."/>
            <person name="Mondo S."/>
            <person name="Nolan M."/>
            <person name="Ohm R."/>
            <person name="Pangilinan J."/>
            <person name="Park H.-J."/>
            <person name="Ramirez L."/>
            <person name="Alfaro M."/>
            <person name="Sun H."/>
            <person name="Tritt A."/>
            <person name="Yoshinaga Y."/>
            <person name="Zwiers L.-H."/>
            <person name="Turgeon B."/>
            <person name="Goodwin S."/>
            <person name="Spatafora J."/>
            <person name="Crous P."/>
            <person name="Grigoriev I."/>
        </authorList>
    </citation>
    <scope>NUCLEOTIDE SEQUENCE</scope>
    <source>
        <strain evidence="2">CBS 122368</strain>
    </source>
</reference>
<accession>A0A6A6HSW9</accession>
<dbReference type="GO" id="GO:0004672">
    <property type="term" value="F:protein kinase activity"/>
    <property type="evidence" value="ECO:0007669"/>
    <property type="project" value="InterPro"/>
</dbReference>